<dbReference type="GO" id="GO:0030572">
    <property type="term" value="F:phosphatidyltransferase activity"/>
    <property type="evidence" value="ECO:0007669"/>
    <property type="project" value="UniProtKB-ARBA"/>
</dbReference>
<dbReference type="PROSITE" id="PS51257">
    <property type="entry name" value="PROKAR_LIPOPROTEIN"/>
    <property type="match status" value="1"/>
</dbReference>
<organism evidence="2 3">
    <name type="scientific">Alkalimarinus sediminis</name>
    <dbReference type="NCBI Taxonomy" id="1632866"/>
    <lineage>
        <taxon>Bacteria</taxon>
        <taxon>Pseudomonadati</taxon>
        <taxon>Pseudomonadota</taxon>
        <taxon>Gammaproteobacteria</taxon>
        <taxon>Alteromonadales</taxon>
        <taxon>Alteromonadaceae</taxon>
        <taxon>Alkalimarinus</taxon>
    </lineage>
</organism>
<dbReference type="CDD" id="cd09111">
    <property type="entry name" value="PLDc_ymdC_like_1"/>
    <property type="match status" value="1"/>
</dbReference>
<dbReference type="GO" id="GO:0032049">
    <property type="term" value="P:cardiolipin biosynthetic process"/>
    <property type="evidence" value="ECO:0007669"/>
    <property type="project" value="UniProtKB-ARBA"/>
</dbReference>
<accession>A0A9E8HHZ0</accession>
<dbReference type="AlphaFoldDB" id="A0A9E8HHZ0"/>
<sequence>MMSGRLLLIALLAGGVGCASLPDNQHAEHSYGLVAGPEAKLSQFVLDKIPADQRQSGVALLDDGTDAFVARMALASVAEKSIDAQYYIWHDDVTGNLLINELINAADRGVRVRLLVDDINLSSANDEGLAMIASHPLVSVRIFNPFSRRANKYSQMVTRFGDVTRRMHNKSFVVDGRISIIGGRNIGDEYFGANSQLEFADLDVLSIGPVVADVSSVYDLYWNSPLAYPIELLRPQSFEEETMLKKREALTTFVQQQKRSEFADKVRASELLSKMLESSFDFASGEVELLYDLPEKISSNRDRTELHLSNGLDRYIQAVKEEFLIVSPYFVPTDEGIDFLLGLEKRGVDVKIVTNSLASSDVSIVHAGYKLSRKKLLRGGVDLYEVKADLAPTVKLDKSSFGSSKASLHAKTFALDRASLFVGSLNLDPRSFNENTEIGMLIRSAELAQELGVWFDKELAPVAYTLRWDEQENGIQWLDITSDAVTTYDYDPGTSWWLRRWVDFLSLFPIESQL</sequence>
<dbReference type="EMBL" id="CP101527">
    <property type="protein sequence ID" value="UZW73692.1"/>
    <property type="molecule type" value="Genomic_DNA"/>
</dbReference>
<evidence type="ECO:0000313" key="2">
    <source>
        <dbReference type="EMBL" id="UZW73692.1"/>
    </source>
</evidence>
<evidence type="ECO:0000259" key="1">
    <source>
        <dbReference type="PROSITE" id="PS50035"/>
    </source>
</evidence>
<dbReference type="SMART" id="SM00155">
    <property type="entry name" value="PLDc"/>
    <property type="match status" value="2"/>
</dbReference>
<dbReference type="Proteomes" id="UP001164472">
    <property type="component" value="Chromosome"/>
</dbReference>
<protein>
    <submittedName>
        <fullName evidence="2">Phospholipase D family protein</fullName>
    </submittedName>
</protein>
<dbReference type="RefSeq" id="WP_251809833.1">
    <property type="nucleotide sequence ID" value="NZ_CP101527.1"/>
</dbReference>
<reference evidence="2" key="1">
    <citation type="submission" date="2022-07" db="EMBL/GenBank/DDBJ databases">
        <title>Alkalimarinus sp. nov., isolated from gut of a Alitta virens.</title>
        <authorList>
            <person name="Yang A.I."/>
            <person name="Shin N.-R."/>
        </authorList>
    </citation>
    <scope>NUCLEOTIDE SEQUENCE</scope>
    <source>
        <strain evidence="2">FA028</strain>
    </source>
</reference>
<dbReference type="PROSITE" id="PS50035">
    <property type="entry name" value="PLD"/>
    <property type="match status" value="2"/>
</dbReference>
<dbReference type="KEGG" id="asem:NNL22_11655"/>
<dbReference type="PANTHER" id="PTHR21248">
    <property type="entry name" value="CARDIOLIPIN SYNTHASE"/>
    <property type="match status" value="1"/>
</dbReference>
<dbReference type="Gene3D" id="3.30.870.10">
    <property type="entry name" value="Endonuclease Chain A"/>
    <property type="match status" value="2"/>
</dbReference>
<dbReference type="InterPro" id="IPR025202">
    <property type="entry name" value="PLD-like_dom"/>
</dbReference>
<feature type="domain" description="PLD phosphodiesterase" evidence="1">
    <location>
        <begin position="404"/>
        <end position="431"/>
    </location>
</feature>
<dbReference type="PANTHER" id="PTHR21248:SF12">
    <property type="entry name" value="CARDIOLIPIN SYNTHASE C"/>
    <property type="match status" value="1"/>
</dbReference>
<dbReference type="SUPFAM" id="SSF56024">
    <property type="entry name" value="Phospholipase D/nuclease"/>
    <property type="match status" value="2"/>
</dbReference>
<keyword evidence="3" id="KW-1185">Reference proteome</keyword>
<gene>
    <name evidence="2" type="ORF">NNL22_11655</name>
</gene>
<feature type="domain" description="PLD phosphodiesterase" evidence="1">
    <location>
        <begin position="163"/>
        <end position="190"/>
    </location>
</feature>
<name>A0A9E8HHZ0_9ALTE</name>
<dbReference type="Pfam" id="PF13091">
    <property type="entry name" value="PLDc_2"/>
    <property type="match status" value="2"/>
</dbReference>
<proteinExistence type="predicted"/>
<dbReference type="CDD" id="cd09113">
    <property type="entry name" value="PLDc_ymdC_like_2"/>
    <property type="match status" value="1"/>
</dbReference>
<dbReference type="InterPro" id="IPR001736">
    <property type="entry name" value="PLipase_D/transphosphatidylase"/>
</dbReference>
<evidence type="ECO:0000313" key="3">
    <source>
        <dbReference type="Proteomes" id="UP001164472"/>
    </source>
</evidence>